<accession>N9XJT3</accession>
<keyword evidence="1" id="KW-1133">Transmembrane helix</keyword>
<protein>
    <recommendedName>
        <fullName evidence="4">DUF2871 domain-containing protein</fullName>
    </recommendedName>
</protein>
<dbReference type="EMBL" id="AGYT01000019">
    <property type="protein sequence ID" value="ENY99967.1"/>
    <property type="molecule type" value="Genomic_DNA"/>
</dbReference>
<keyword evidence="3" id="KW-1185">Reference proteome</keyword>
<dbReference type="PATRIC" id="fig|999411.4.peg.3016"/>
<gene>
    <name evidence="2" type="ORF">HMPREF1092_03104</name>
</gene>
<dbReference type="InterPro" id="IPR021299">
    <property type="entry name" value="DUF2871"/>
</dbReference>
<dbReference type="RefSeq" id="WP_002599544.1">
    <property type="nucleotide sequence ID" value="NZ_KB850958.1"/>
</dbReference>
<dbReference type="HOGENOM" id="CLU_124870_0_0_9"/>
<evidence type="ECO:0000256" key="1">
    <source>
        <dbReference type="SAM" id="Phobius"/>
    </source>
</evidence>
<dbReference type="SUPFAM" id="SSF81442">
    <property type="entry name" value="Cytochrome c oxidase subunit I-like"/>
    <property type="match status" value="1"/>
</dbReference>
<dbReference type="Gene3D" id="1.20.210.10">
    <property type="entry name" value="Cytochrome c oxidase-like, subunit I domain"/>
    <property type="match status" value="1"/>
</dbReference>
<sequence>MKKIFYAAISYLLLGLASGVFYRKFTVLNNFTGNTQLKAAHTHILILGFLIFLILTLFEKVFNVSKNKWFNKFFVVYNSGLILTTVMIFIIGIAQVKGTNIGPAMSGISGLGHVILTVGFVFLFMVLKGQLFLENKNKELINSL</sequence>
<dbReference type="eggNOG" id="ENOG5032RUD">
    <property type="taxonomic scope" value="Bacteria"/>
</dbReference>
<proteinExistence type="predicted"/>
<dbReference type="AlphaFoldDB" id="N9XJT3"/>
<dbReference type="InterPro" id="IPR036927">
    <property type="entry name" value="Cyt_c_oxase-like_su1_sf"/>
</dbReference>
<keyword evidence="1" id="KW-0472">Membrane</keyword>
<dbReference type="Pfam" id="PF11070">
    <property type="entry name" value="DUF2871"/>
    <property type="match status" value="1"/>
</dbReference>
<keyword evidence="1" id="KW-0812">Transmembrane</keyword>
<feature type="transmembrane region" description="Helical" evidence="1">
    <location>
        <begin position="74"/>
        <end position="96"/>
    </location>
</feature>
<dbReference type="Proteomes" id="UP000013097">
    <property type="component" value="Unassembled WGS sequence"/>
</dbReference>
<evidence type="ECO:0000313" key="3">
    <source>
        <dbReference type="Proteomes" id="UP000013097"/>
    </source>
</evidence>
<reference evidence="2 3" key="1">
    <citation type="submission" date="2013-01" db="EMBL/GenBank/DDBJ databases">
        <title>The Genome Sequence of Clostridium colicanis 209318.</title>
        <authorList>
            <consortium name="The Broad Institute Genome Sequencing Platform"/>
            <person name="Earl A."/>
            <person name="Ward D."/>
            <person name="Feldgarden M."/>
            <person name="Gevers D."/>
            <person name="Courvalin P."/>
            <person name="Lambert T."/>
            <person name="Walker B."/>
            <person name="Young S.K."/>
            <person name="Zeng Q."/>
            <person name="Gargeya S."/>
            <person name="Fitzgerald M."/>
            <person name="Haas B."/>
            <person name="Abouelleil A."/>
            <person name="Alvarado L."/>
            <person name="Arachchi H.M."/>
            <person name="Berlin A.M."/>
            <person name="Chapman S.B."/>
            <person name="Dewar J."/>
            <person name="Goldberg J."/>
            <person name="Griggs A."/>
            <person name="Gujja S."/>
            <person name="Hansen M."/>
            <person name="Howarth C."/>
            <person name="Imamovic A."/>
            <person name="Larimer J."/>
            <person name="McCowan C."/>
            <person name="Murphy C."/>
            <person name="Neiman D."/>
            <person name="Pearson M."/>
            <person name="Priest M."/>
            <person name="Roberts A."/>
            <person name="Saif S."/>
            <person name="Shea T."/>
            <person name="Sisk P."/>
            <person name="Sykes S."/>
            <person name="Wortman J."/>
            <person name="Nusbaum C."/>
            <person name="Birren B."/>
        </authorList>
    </citation>
    <scope>NUCLEOTIDE SEQUENCE [LARGE SCALE GENOMIC DNA]</scope>
    <source>
        <strain evidence="2 3">209318</strain>
    </source>
</reference>
<evidence type="ECO:0000313" key="2">
    <source>
        <dbReference type="EMBL" id="ENY99967.1"/>
    </source>
</evidence>
<comment type="caution">
    <text evidence="2">The sequence shown here is derived from an EMBL/GenBank/DDBJ whole genome shotgun (WGS) entry which is preliminary data.</text>
</comment>
<evidence type="ECO:0008006" key="4">
    <source>
        <dbReference type="Google" id="ProtNLM"/>
    </source>
</evidence>
<feature type="transmembrane region" description="Helical" evidence="1">
    <location>
        <begin position="108"/>
        <end position="127"/>
    </location>
</feature>
<name>N9XJT3_9CLOT</name>
<feature type="transmembrane region" description="Helical" evidence="1">
    <location>
        <begin position="43"/>
        <end position="62"/>
    </location>
</feature>
<organism evidence="2 3">
    <name type="scientific">Clostridium thermobutyricum</name>
    <dbReference type="NCBI Taxonomy" id="29372"/>
    <lineage>
        <taxon>Bacteria</taxon>
        <taxon>Bacillati</taxon>
        <taxon>Bacillota</taxon>
        <taxon>Clostridia</taxon>
        <taxon>Eubacteriales</taxon>
        <taxon>Clostridiaceae</taxon>
        <taxon>Clostridium</taxon>
    </lineage>
</organism>